<name>A0A550BUY3_9AGAR</name>
<evidence type="ECO:0000313" key="3">
    <source>
        <dbReference type="Proteomes" id="UP000320762"/>
    </source>
</evidence>
<gene>
    <name evidence="2" type="ORF">BD626DRAFT_575763</name>
</gene>
<comment type="caution">
    <text evidence="2">The sequence shown here is derived from an EMBL/GenBank/DDBJ whole genome shotgun (WGS) entry which is preliminary data.</text>
</comment>
<dbReference type="EMBL" id="VDMD01000071">
    <property type="protein sequence ID" value="TRM56365.1"/>
    <property type="molecule type" value="Genomic_DNA"/>
</dbReference>
<feature type="compositionally biased region" description="Acidic residues" evidence="1">
    <location>
        <begin position="45"/>
        <end position="67"/>
    </location>
</feature>
<keyword evidence="3" id="KW-1185">Reference proteome</keyword>
<dbReference type="STRING" id="97359.A0A550BUY3"/>
<feature type="region of interest" description="Disordered" evidence="1">
    <location>
        <begin position="42"/>
        <end position="154"/>
    </location>
</feature>
<protein>
    <submittedName>
        <fullName evidence="2">Uncharacterized protein</fullName>
    </submittedName>
</protein>
<organism evidence="2 3">
    <name type="scientific">Schizophyllum amplum</name>
    <dbReference type="NCBI Taxonomy" id="97359"/>
    <lineage>
        <taxon>Eukaryota</taxon>
        <taxon>Fungi</taxon>
        <taxon>Dikarya</taxon>
        <taxon>Basidiomycota</taxon>
        <taxon>Agaricomycotina</taxon>
        <taxon>Agaricomycetes</taxon>
        <taxon>Agaricomycetidae</taxon>
        <taxon>Agaricales</taxon>
        <taxon>Schizophyllaceae</taxon>
        <taxon>Schizophyllum</taxon>
    </lineage>
</organism>
<reference evidence="2 3" key="1">
    <citation type="journal article" date="2019" name="New Phytol.">
        <title>Comparative genomics reveals unique wood-decay strategies and fruiting body development in the Schizophyllaceae.</title>
        <authorList>
            <person name="Almasi E."/>
            <person name="Sahu N."/>
            <person name="Krizsan K."/>
            <person name="Balint B."/>
            <person name="Kovacs G.M."/>
            <person name="Kiss B."/>
            <person name="Cseklye J."/>
            <person name="Drula E."/>
            <person name="Henrissat B."/>
            <person name="Nagy I."/>
            <person name="Chovatia M."/>
            <person name="Adam C."/>
            <person name="LaButti K."/>
            <person name="Lipzen A."/>
            <person name="Riley R."/>
            <person name="Grigoriev I.V."/>
            <person name="Nagy L.G."/>
        </authorList>
    </citation>
    <scope>NUCLEOTIDE SEQUENCE [LARGE SCALE GENOMIC DNA]</scope>
    <source>
        <strain evidence="2 3">NL-1724</strain>
    </source>
</reference>
<feature type="compositionally biased region" description="Low complexity" evidence="1">
    <location>
        <begin position="68"/>
        <end position="77"/>
    </location>
</feature>
<feature type="compositionally biased region" description="Basic residues" evidence="1">
    <location>
        <begin position="118"/>
        <end position="136"/>
    </location>
</feature>
<accession>A0A550BUY3</accession>
<sequence length="502" mass="55557">MDALPSWIQDFVRFRKTRSGATFSNLYTITDTSFDLDQLLKNAAADEEDDPDPTGADADEDWVDEEIAPSTADSSPLSSPPASEPGSRAPSPPPLSHHIPTPDLPNAATRDIRPTIVGKKRAKKERARERRAKKAARAKEEWGPPAAKGRRRRGAKRILEAQQQDVDISWDDMPVNATGYGGKRGENERKLYSVEDLVGPEAKVPGMTLYDWDGREPTGIAAPDGRVFAVLAGQPDDASWTGAHQNLADEIRKCESHVNFPAQASDHRRGRFGAQAYGVSHGGGQTEPANLKHGKAMHRVLVHLIGLTSMMRIALFASSVFACWAPLLFAYYAEHMAILFANDPTLVRNFARSVWACITINFGPRTVTFKHRDFGNLPFGWCAVTALGRFDPQRGGHIVLWECKLVIRFPPGSTVLIPSAIIHHSNTRLQRGEQRFSVTQYTAGALFRWVDHHCKLDAAYYGSLSAKEKARAHAANARRWKEGVELWSKISDLRKSAAEVLE</sequence>
<evidence type="ECO:0000313" key="2">
    <source>
        <dbReference type="EMBL" id="TRM56365.1"/>
    </source>
</evidence>
<dbReference type="OrthoDB" id="3020801at2759"/>
<dbReference type="Proteomes" id="UP000320762">
    <property type="component" value="Unassembled WGS sequence"/>
</dbReference>
<proteinExistence type="predicted"/>
<evidence type="ECO:0000256" key="1">
    <source>
        <dbReference type="SAM" id="MobiDB-lite"/>
    </source>
</evidence>
<dbReference type="Gene3D" id="3.60.130.30">
    <property type="match status" value="1"/>
</dbReference>
<dbReference type="AlphaFoldDB" id="A0A550BUY3"/>